<sequence>MVATLRSATTSLLSHRVGPSCSRGPPGETSQQQQGAHRAEEMGRPSGSPDPWAATAKIGSLAWAEGQVLGSLQLVSERESDRTCNGFELQQEVPTDMASRRRSQARQLIEQQDESEMPAQAQVQEEVSTDESVAQPQGAVAAAGGQQQQEYQAQPQKYAYWAPMFEQFFRAMHQRAWQPGQAAAGVQPPVPPPAVPEQQQVEQPERQQRSGTGSTRAGRQRTAVTEDWTALLERFLHLRPPMFHGKYDPGKAESWTHELERIFETMECAEEDQECVERFIAGLRPDMRWGVTSHMCTTLGEAVAKATALDRETWQPQQQQQGGASSRSSPYQHPAGSHGSATSSSSCSGSSGSAEIRWQFRKLSTRGGGRSRQQKRQSRFAEQSVV</sequence>
<feature type="compositionally biased region" description="Low complexity" evidence="1">
    <location>
        <begin position="335"/>
        <end position="354"/>
    </location>
</feature>
<reference evidence="2" key="1">
    <citation type="submission" date="2017-07" db="EMBL/GenBank/DDBJ databases">
        <title>Taro Niue Genome Assembly and Annotation.</title>
        <authorList>
            <person name="Atibalentja N."/>
            <person name="Keating K."/>
            <person name="Fields C.J."/>
        </authorList>
    </citation>
    <scope>NUCLEOTIDE SEQUENCE</scope>
    <source>
        <strain evidence="2">Niue_2</strain>
        <tissue evidence="2">Leaf</tissue>
    </source>
</reference>
<evidence type="ECO:0000256" key="1">
    <source>
        <dbReference type="SAM" id="MobiDB-lite"/>
    </source>
</evidence>
<name>A0A843WN76_COLES</name>
<protein>
    <recommendedName>
        <fullName evidence="4">Retrotransposon gag domain-containing protein</fullName>
    </recommendedName>
</protein>
<keyword evidence="3" id="KW-1185">Reference proteome</keyword>
<feature type="compositionally biased region" description="Low complexity" evidence="1">
    <location>
        <begin position="134"/>
        <end position="148"/>
    </location>
</feature>
<feature type="compositionally biased region" description="Polar residues" evidence="1">
    <location>
        <begin position="1"/>
        <end position="13"/>
    </location>
</feature>
<evidence type="ECO:0000313" key="3">
    <source>
        <dbReference type="Proteomes" id="UP000652761"/>
    </source>
</evidence>
<feature type="region of interest" description="Disordered" evidence="1">
    <location>
        <begin position="1"/>
        <end position="55"/>
    </location>
</feature>
<evidence type="ECO:0000313" key="2">
    <source>
        <dbReference type="EMBL" id="MQM12913.1"/>
    </source>
</evidence>
<evidence type="ECO:0008006" key="4">
    <source>
        <dbReference type="Google" id="ProtNLM"/>
    </source>
</evidence>
<feature type="region of interest" description="Disordered" evidence="1">
    <location>
        <begin position="310"/>
        <end position="386"/>
    </location>
</feature>
<dbReference type="Proteomes" id="UP000652761">
    <property type="component" value="Unassembled WGS sequence"/>
</dbReference>
<organism evidence="2 3">
    <name type="scientific">Colocasia esculenta</name>
    <name type="common">Wild taro</name>
    <name type="synonym">Arum esculentum</name>
    <dbReference type="NCBI Taxonomy" id="4460"/>
    <lineage>
        <taxon>Eukaryota</taxon>
        <taxon>Viridiplantae</taxon>
        <taxon>Streptophyta</taxon>
        <taxon>Embryophyta</taxon>
        <taxon>Tracheophyta</taxon>
        <taxon>Spermatophyta</taxon>
        <taxon>Magnoliopsida</taxon>
        <taxon>Liliopsida</taxon>
        <taxon>Araceae</taxon>
        <taxon>Aroideae</taxon>
        <taxon>Colocasieae</taxon>
        <taxon>Colocasia</taxon>
    </lineage>
</organism>
<accession>A0A843WN76</accession>
<proteinExistence type="predicted"/>
<feature type="region of interest" description="Disordered" evidence="1">
    <location>
        <begin position="179"/>
        <end position="223"/>
    </location>
</feature>
<comment type="caution">
    <text evidence="2">The sequence shown here is derived from an EMBL/GenBank/DDBJ whole genome shotgun (WGS) entry which is preliminary data.</text>
</comment>
<feature type="region of interest" description="Disordered" evidence="1">
    <location>
        <begin position="86"/>
        <end position="148"/>
    </location>
</feature>
<gene>
    <name evidence="2" type="ORF">Taro_045831</name>
</gene>
<feature type="compositionally biased region" description="Polar residues" evidence="1">
    <location>
        <begin position="121"/>
        <end position="132"/>
    </location>
</feature>
<dbReference type="AlphaFoldDB" id="A0A843WN76"/>
<dbReference type="EMBL" id="NMUH01005494">
    <property type="protein sequence ID" value="MQM12913.1"/>
    <property type="molecule type" value="Genomic_DNA"/>
</dbReference>
<feature type="compositionally biased region" description="Polar residues" evidence="1">
    <location>
        <begin position="322"/>
        <end position="331"/>
    </location>
</feature>